<keyword evidence="3 7" id="KW-0732">Signal</keyword>
<feature type="domain" description="Subtilisin-like protease fibronectin type-III" evidence="10">
    <location>
        <begin position="527"/>
        <end position="626"/>
    </location>
</feature>
<dbReference type="SUPFAM" id="SSF52743">
    <property type="entry name" value="Subtilisin-like"/>
    <property type="match status" value="1"/>
</dbReference>
<feature type="domain" description="Peptidase S8/S53" evidence="8">
    <location>
        <begin position="145"/>
        <end position="410"/>
    </location>
</feature>
<proteinExistence type="inferred from homology"/>
<dbReference type="Gene3D" id="3.30.70.80">
    <property type="entry name" value="Peptidase S8 propeptide/proteinase inhibitor I9"/>
    <property type="match status" value="1"/>
</dbReference>
<dbReference type="InterPro" id="IPR037045">
    <property type="entry name" value="S8pro/Inhibitor_I9_sf"/>
</dbReference>
<comment type="caution">
    <text evidence="6">Lacks conserved residue(s) required for the propagation of feature annotation.</text>
</comment>
<accession>A0AA89AIX0</accession>
<evidence type="ECO:0000256" key="7">
    <source>
        <dbReference type="SAM" id="SignalP"/>
    </source>
</evidence>
<feature type="signal peptide" evidence="7">
    <location>
        <begin position="1"/>
        <end position="22"/>
    </location>
</feature>
<evidence type="ECO:0000259" key="10">
    <source>
        <dbReference type="Pfam" id="PF17766"/>
    </source>
</evidence>
<dbReference type="CDD" id="cd02120">
    <property type="entry name" value="PA_subtilisin_like"/>
    <property type="match status" value="1"/>
</dbReference>
<dbReference type="GO" id="GO:0004252">
    <property type="term" value="F:serine-type endopeptidase activity"/>
    <property type="evidence" value="ECO:0007669"/>
    <property type="project" value="InterPro"/>
</dbReference>
<evidence type="ECO:0008006" key="13">
    <source>
        <dbReference type="Google" id="ProtNLM"/>
    </source>
</evidence>
<reference evidence="11" key="1">
    <citation type="submission" date="2022-12" db="EMBL/GenBank/DDBJ databases">
        <title>Draft genome assemblies for two species of Escallonia (Escalloniales).</title>
        <authorList>
            <person name="Chanderbali A."/>
            <person name="Dervinis C."/>
            <person name="Anghel I."/>
            <person name="Soltis D."/>
            <person name="Soltis P."/>
            <person name="Zapata F."/>
        </authorList>
    </citation>
    <scope>NUCLEOTIDE SEQUENCE</scope>
    <source>
        <strain evidence="11">UCBG64.0493</strain>
        <tissue evidence="11">Leaf</tissue>
    </source>
</reference>
<evidence type="ECO:0000256" key="3">
    <source>
        <dbReference type="ARBA" id="ARBA00022729"/>
    </source>
</evidence>
<keyword evidence="4" id="KW-0378">Hydrolase</keyword>
<organism evidence="11 12">
    <name type="scientific">Escallonia herrerae</name>
    <dbReference type="NCBI Taxonomy" id="1293975"/>
    <lineage>
        <taxon>Eukaryota</taxon>
        <taxon>Viridiplantae</taxon>
        <taxon>Streptophyta</taxon>
        <taxon>Embryophyta</taxon>
        <taxon>Tracheophyta</taxon>
        <taxon>Spermatophyta</taxon>
        <taxon>Magnoliopsida</taxon>
        <taxon>eudicotyledons</taxon>
        <taxon>Gunneridae</taxon>
        <taxon>Pentapetalae</taxon>
        <taxon>asterids</taxon>
        <taxon>campanulids</taxon>
        <taxon>Escalloniales</taxon>
        <taxon>Escalloniaceae</taxon>
        <taxon>Escallonia</taxon>
    </lineage>
</organism>
<evidence type="ECO:0000313" key="11">
    <source>
        <dbReference type="EMBL" id="KAK3003990.1"/>
    </source>
</evidence>
<dbReference type="InterPro" id="IPR010259">
    <property type="entry name" value="S8pro/Inhibitor_I9"/>
</dbReference>
<feature type="chain" id="PRO_5041676515" description="Subtilisin-like protease SBT5.6" evidence="7">
    <location>
        <begin position="23"/>
        <end position="629"/>
    </location>
</feature>
<evidence type="ECO:0000313" key="12">
    <source>
        <dbReference type="Proteomes" id="UP001188597"/>
    </source>
</evidence>
<dbReference type="AlphaFoldDB" id="A0AA89AIX0"/>
<keyword evidence="2" id="KW-0645">Protease</keyword>
<evidence type="ECO:0000259" key="9">
    <source>
        <dbReference type="Pfam" id="PF05922"/>
    </source>
</evidence>
<name>A0AA89AIX0_9ASTE</name>
<evidence type="ECO:0000256" key="1">
    <source>
        <dbReference type="ARBA" id="ARBA00011073"/>
    </source>
</evidence>
<dbReference type="PROSITE" id="PS51892">
    <property type="entry name" value="SUBTILASE"/>
    <property type="match status" value="1"/>
</dbReference>
<dbReference type="InterPro" id="IPR036852">
    <property type="entry name" value="Peptidase_S8/S53_dom_sf"/>
</dbReference>
<sequence length="629" mass="67811">MKGVSVLVLLLLVLLRLSNSLAQRQVYIVYVGEHSGEKTLREVEDLHHSYLHSVKGSIEEARASLVYSYKHIINGFSAFLTPDEATKLSEMEEVVSVFRSRPRRYGLQTTRSWDFVNLLEGESDGKGGLNHTNEEEELLQKANGGKNVIVGLLDTEEMEDFDEAWKLIGARYYLKGYEAYYGPLNEIEDYRSPRDKDGHGTHTASTVGGQTVANASALGGFAKGTASGGAPFVHLAIYKVCWAIPRRSKNEGNMCFDEDMLAAFDDAIADGVHVLSISIVPFDLAPYTSDGIAIGALHAVKRNIVVTCSGGNEGPTPSTVRNVAPWILTVGASSIDRVFSSPVVLGNGIQVQGQTVTPFKLEKMYPLVYAGDVEVPGTTANITGLCLNGTLSPELVEGKIVLCYSGYSYNVEKGVEVKRAGGAGFILQNPLSGIGISVEAHVLPATVVFSNDSATILNYIRNDTNPMATIVPVKTVVDNIVAPFMAPFSSTGPNGLDPSILKFLCNNGIKNVDKSFKCPDTLLTPTDLNYPSLAISELNGTMTVNRTVTNVGVGESVYNVTVQAPAGYWIEIFPTSLRFGAVGENRSFAITVKEESGALRDKVGQYAFGWYAWSDGVHIVRSPIAVSSA</sequence>
<dbReference type="Pfam" id="PF05922">
    <property type="entry name" value="Inhibitor_I9"/>
    <property type="match status" value="1"/>
</dbReference>
<dbReference type="EMBL" id="JAVXUP010002328">
    <property type="protein sequence ID" value="KAK3003990.1"/>
    <property type="molecule type" value="Genomic_DNA"/>
</dbReference>
<dbReference type="Gene3D" id="3.50.30.30">
    <property type="match status" value="1"/>
</dbReference>
<gene>
    <name evidence="11" type="ORF">RJ639_018418</name>
</gene>
<dbReference type="Proteomes" id="UP001188597">
    <property type="component" value="Unassembled WGS sequence"/>
</dbReference>
<comment type="similarity">
    <text evidence="1 6">Belongs to the peptidase S8 family.</text>
</comment>
<dbReference type="FunFam" id="3.50.30.30:FF:000005">
    <property type="entry name" value="subtilisin-like protease SBT1.5"/>
    <property type="match status" value="1"/>
</dbReference>
<feature type="domain" description="Inhibitor I9" evidence="9">
    <location>
        <begin position="26"/>
        <end position="104"/>
    </location>
</feature>
<protein>
    <recommendedName>
        <fullName evidence="13">Subtilisin-like protease SBT5.6</fullName>
    </recommendedName>
</protein>
<dbReference type="FunFam" id="3.30.70.80:FF:000002">
    <property type="entry name" value="Subtilisin-like protease SBT5.3"/>
    <property type="match status" value="1"/>
</dbReference>
<dbReference type="InterPro" id="IPR000209">
    <property type="entry name" value="Peptidase_S8/S53_dom"/>
</dbReference>
<dbReference type="PANTHER" id="PTHR10795">
    <property type="entry name" value="PROPROTEIN CONVERTASE SUBTILISIN/KEXIN"/>
    <property type="match status" value="1"/>
</dbReference>
<evidence type="ECO:0000256" key="6">
    <source>
        <dbReference type="PROSITE-ProRule" id="PRU01240"/>
    </source>
</evidence>
<evidence type="ECO:0000256" key="2">
    <source>
        <dbReference type="ARBA" id="ARBA00022670"/>
    </source>
</evidence>
<evidence type="ECO:0000259" key="8">
    <source>
        <dbReference type="Pfam" id="PF00082"/>
    </source>
</evidence>
<comment type="caution">
    <text evidence="11">The sequence shown here is derived from an EMBL/GenBank/DDBJ whole genome shotgun (WGS) entry which is preliminary data.</text>
</comment>
<dbReference type="InterPro" id="IPR041469">
    <property type="entry name" value="Subtilisin-like_FN3"/>
</dbReference>
<dbReference type="Gene3D" id="2.60.40.2310">
    <property type="match status" value="1"/>
</dbReference>
<dbReference type="Gene3D" id="3.40.50.200">
    <property type="entry name" value="Peptidase S8/S53 domain"/>
    <property type="match status" value="1"/>
</dbReference>
<dbReference type="InterPro" id="IPR045051">
    <property type="entry name" value="SBT"/>
</dbReference>
<evidence type="ECO:0000256" key="5">
    <source>
        <dbReference type="ARBA" id="ARBA00022825"/>
    </source>
</evidence>
<keyword evidence="12" id="KW-1185">Reference proteome</keyword>
<evidence type="ECO:0000256" key="4">
    <source>
        <dbReference type="ARBA" id="ARBA00022801"/>
    </source>
</evidence>
<dbReference type="GO" id="GO:0006508">
    <property type="term" value="P:proteolysis"/>
    <property type="evidence" value="ECO:0007669"/>
    <property type="project" value="UniProtKB-KW"/>
</dbReference>
<keyword evidence="5" id="KW-0720">Serine protease</keyword>
<dbReference type="Pfam" id="PF17766">
    <property type="entry name" value="fn3_6"/>
    <property type="match status" value="1"/>
</dbReference>
<dbReference type="Pfam" id="PF00082">
    <property type="entry name" value="Peptidase_S8"/>
    <property type="match status" value="1"/>
</dbReference>